<keyword evidence="3" id="KW-1185">Reference proteome</keyword>
<dbReference type="Proteomes" id="UP000006377">
    <property type="component" value="Chromosome"/>
</dbReference>
<proteinExistence type="predicted"/>
<gene>
    <name evidence="2" type="ordered locus">Plav_1339</name>
</gene>
<dbReference type="KEGG" id="pla:Plav_1339"/>
<evidence type="ECO:0000313" key="3">
    <source>
        <dbReference type="Proteomes" id="UP000006377"/>
    </source>
</evidence>
<name>A7HSS6_PARL1</name>
<keyword evidence="2" id="KW-0378">Hydrolase</keyword>
<feature type="region of interest" description="Disordered" evidence="1">
    <location>
        <begin position="1"/>
        <end position="22"/>
    </location>
</feature>
<dbReference type="RefSeq" id="WP_012110233.1">
    <property type="nucleotide sequence ID" value="NC_009719.1"/>
</dbReference>
<dbReference type="SUPFAM" id="SSF101386">
    <property type="entry name" value="all-alpha NTP pyrophosphatases"/>
    <property type="match status" value="1"/>
</dbReference>
<dbReference type="CDD" id="cd11539">
    <property type="entry name" value="NTP-PPase_u2"/>
    <property type="match status" value="1"/>
</dbReference>
<sequence length="101" mass="11068">MANRHETQSTIAGWGEETFGPVSNPVALARRASIEMDELIEALEKGDTEEAARETADVLILLNRLGTTLGFDLLEAVDAKMKVNRARHWVPAGDGTGRHRD</sequence>
<protein>
    <submittedName>
        <fullName evidence="2">MazG nucleotide pyrophosphohydrolase</fullName>
    </submittedName>
</protein>
<dbReference type="Pfam" id="PF12643">
    <property type="entry name" value="MazG-like"/>
    <property type="match status" value="1"/>
</dbReference>
<dbReference type="HOGENOM" id="CLU_2342919_0_0_5"/>
<reference evidence="2 3" key="1">
    <citation type="journal article" date="2011" name="Stand. Genomic Sci.">
        <title>Complete genome sequence of Parvibaculum lavamentivorans type strain (DS-1(T)).</title>
        <authorList>
            <person name="Schleheck D."/>
            <person name="Weiss M."/>
            <person name="Pitluck S."/>
            <person name="Bruce D."/>
            <person name="Land M.L."/>
            <person name="Han S."/>
            <person name="Saunders E."/>
            <person name="Tapia R."/>
            <person name="Detter C."/>
            <person name="Brettin T."/>
            <person name="Han J."/>
            <person name="Woyke T."/>
            <person name="Goodwin L."/>
            <person name="Pennacchio L."/>
            <person name="Nolan M."/>
            <person name="Cook A.M."/>
            <person name="Kjelleberg S."/>
            <person name="Thomas T."/>
        </authorList>
    </citation>
    <scope>NUCLEOTIDE SEQUENCE [LARGE SCALE GENOMIC DNA]</scope>
    <source>
        <strain evidence="3">DS-1 / DSM 13023 / NCIMB 13966</strain>
    </source>
</reference>
<dbReference type="AlphaFoldDB" id="A7HSS6"/>
<evidence type="ECO:0000256" key="1">
    <source>
        <dbReference type="SAM" id="MobiDB-lite"/>
    </source>
</evidence>
<organism evidence="2 3">
    <name type="scientific">Parvibaculum lavamentivorans (strain DS-1 / DSM 13023 / NCIMB 13966)</name>
    <dbReference type="NCBI Taxonomy" id="402881"/>
    <lineage>
        <taxon>Bacteria</taxon>
        <taxon>Pseudomonadati</taxon>
        <taxon>Pseudomonadota</taxon>
        <taxon>Alphaproteobacteria</taxon>
        <taxon>Hyphomicrobiales</taxon>
        <taxon>Parvibaculaceae</taxon>
        <taxon>Parvibaculum</taxon>
    </lineage>
</organism>
<dbReference type="GO" id="GO:0009143">
    <property type="term" value="P:nucleoside triphosphate catabolic process"/>
    <property type="evidence" value="ECO:0007669"/>
    <property type="project" value="InterPro"/>
</dbReference>
<dbReference type="eggNOG" id="COG1694">
    <property type="taxonomic scope" value="Bacteria"/>
</dbReference>
<dbReference type="Gene3D" id="1.10.287.1080">
    <property type="entry name" value="MazG-like"/>
    <property type="match status" value="1"/>
</dbReference>
<dbReference type="EMBL" id="CP000774">
    <property type="protein sequence ID" value="ABS62959.1"/>
    <property type="molecule type" value="Genomic_DNA"/>
</dbReference>
<dbReference type="OrthoDB" id="7359409at2"/>
<evidence type="ECO:0000313" key="2">
    <source>
        <dbReference type="EMBL" id="ABS62959.1"/>
    </source>
</evidence>
<dbReference type="InterPro" id="IPR025984">
    <property type="entry name" value="DCTPP"/>
</dbReference>
<dbReference type="GO" id="GO:0047429">
    <property type="term" value="F:nucleoside triphosphate diphosphatase activity"/>
    <property type="evidence" value="ECO:0007669"/>
    <property type="project" value="InterPro"/>
</dbReference>
<accession>A7HSS6</accession>